<evidence type="ECO:0000256" key="10">
    <source>
        <dbReference type="SAM" id="MobiDB-lite"/>
    </source>
</evidence>
<evidence type="ECO:0000259" key="11">
    <source>
        <dbReference type="PROSITE" id="PS50235"/>
    </source>
</evidence>
<evidence type="ECO:0000256" key="6">
    <source>
        <dbReference type="ARBA" id="ARBA00022833"/>
    </source>
</evidence>
<dbReference type="InterPro" id="IPR050185">
    <property type="entry name" value="Ub_carboxyl-term_hydrolase"/>
</dbReference>
<evidence type="ECO:0000256" key="8">
    <source>
        <dbReference type="ARBA" id="ARBA00023242"/>
    </source>
</evidence>
<feature type="domain" description="USP" evidence="11">
    <location>
        <begin position="216"/>
        <end position="553"/>
    </location>
</feature>
<dbReference type="AlphaFoldDB" id="A0A4U7B4H0"/>
<dbReference type="InterPro" id="IPR001394">
    <property type="entry name" value="Peptidase_C19_UCH"/>
</dbReference>
<keyword evidence="4" id="KW-0747">Spliceosome</keyword>
<keyword evidence="5 9" id="KW-0863">Zinc-finger</keyword>
<evidence type="ECO:0000259" key="12">
    <source>
        <dbReference type="PROSITE" id="PS50271"/>
    </source>
</evidence>
<evidence type="ECO:0000256" key="2">
    <source>
        <dbReference type="ARBA" id="ARBA00022664"/>
    </source>
</evidence>
<reference evidence="13 14" key="1">
    <citation type="submission" date="2018-02" db="EMBL/GenBank/DDBJ databases">
        <title>Draft genome sequences of Elsinoe sp., causing black scab on jojoba.</title>
        <authorList>
            <person name="Stodart B."/>
            <person name="Jeffress S."/>
            <person name="Ash G."/>
            <person name="Arun Chinnappa K."/>
        </authorList>
    </citation>
    <scope>NUCLEOTIDE SEQUENCE [LARGE SCALE GENOMIC DNA]</scope>
    <source>
        <strain evidence="13 14">Hillstone_2</strain>
    </source>
</reference>
<dbReference type="GO" id="GO:0005681">
    <property type="term" value="C:spliceosomal complex"/>
    <property type="evidence" value="ECO:0007669"/>
    <property type="project" value="UniProtKB-KW"/>
</dbReference>
<comment type="subcellular location">
    <subcellularLocation>
        <location evidence="1">Nucleus</location>
    </subcellularLocation>
</comment>
<feature type="domain" description="UBP-type" evidence="12">
    <location>
        <begin position="94"/>
        <end position="191"/>
    </location>
</feature>
<keyword evidence="3" id="KW-0479">Metal-binding</keyword>
<dbReference type="SMART" id="SM00290">
    <property type="entry name" value="ZnF_UBP"/>
    <property type="match status" value="1"/>
</dbReference>
<dbReference type="Gene3D" id="3.30.40.10">
    <property type="entry name" value="Zinc/RING finger domain, C3HC4 (zinc finger)"/>
    <property type="match status" value="1"/>
</dbReference>
<dbReference type="InterPro" id="IPR013083">
    <property type="entry name" value="Znf_RING/FYVE/PHD"/>
</dbReference>
<evidence type="ECO:0000256" key="1">
    <source>
        <dbReference type="ARBA" id="ARBA00004123"/>
    </source>
</evidence>
<sequence length="570" mass="64487">MAKRPAQESLEHVSAFDSPLPKRARVEDVADEDLPPPPPPATLTNGHSSGVETNDVNGVAKDRAEALEEAEVNEEDEESAIAAPVRQKKPTEGYGDLYLDTINRALLDFDFEKLCSVTLSNINVYACLVCGTYYQGRGPKSQAYFHALEIGHHVYINLSTKKVYVLPEGYEVQSKSLEDIKFVVDPIFSKGDVAKLDKQRPPAWDLQGKKYNPGYVGMNNIKANDYFNAVSESLAHVPPLRNFFMLEDLSSRPELVKRFSTLVRKIWNPKAFKAHVSPHELLQEISQKSNKKFTMIEQADPADFLLWFLNSLHLALGGSKTKARSSIVQQIFQGQLRVESQQITARADAQDRLRFEDAAIQAKTTPFMMLTLDLPPAPLFQDDREQNIIPQVSLSSILAKYNGIQAQERLNTRMRYRLLHPLPPYLVMHIKRFSPNKFLQEQRNPTIVTYSSRTLDMSPYTEPNPEIHPMGEPVLYDLVANTTHEGVRVRDDSVEGEAEKKVWRVQLLDRGGVDAEGKPEGDRWWEIQDLYVSRVEAELLSTKEAYIMIWERRKGNSSSGKGKGKALPKK</sequence>
<organism evidence="13 14">
    <name type="scientific">Elsinoe australis</name>
    <dbReference type="NCBI Taxonomy" id="40998"/>
    <lineage>
        <taxon>Eukaryota</taxon>
        <taxon>Fungi</taxon>
        <taxon>Dikarya</taxon>
        <taxon>Ascomycota</taxon>
        <taxon>Pezizomycotina</taxon>
        <taxon>Dothideomycetes</taxon>
        <taxon>Dothideomycetidae</taxon>
        <taxon>Myriangiales</taxon>
        <taxon>Elsinoaceae</taxon>
        <taxon>Elsinoe</taxon>
    </lineage>
</organism>
<protein>
    <submittedName>
        <fullName evidence="13">Ubiquitin carboxyl-terminal hydrolase-like protein 2</fullName>
    </submittedName>
</protein>
<dbReference type="PROSITE" id="PS50235">
    <property type="entry name" value="USP_3"/>
    <property type="match status" value="1"/>
</dbReference>
<dbReference type="GO" id="GO:0016579">
    <property type="term" value="P:protein deubiquitination"/>
    <property type="evidence" value="ECO:0007669"/>
    <property type="project" value="InterPro"/>
</dbReference>
<gene>
    <name evidence="13" type="ORF">C1H76_1596</name>
</gene>
<dbReference type="GO" id="GO:0000245">
    <property type="term" value="P:spliceosomal complex assembly"/>
    <property type="evidence" value="ECO:0007669"/>
    <property type="project" value="InterPro"/>
</dbReference>
<name>A0A4U7B4H0_9PEZI</name>
<dbReference type="InterPro" id="IPR033809">
    <property type="entry name" value="USP39"/>
</dbReference>
<dbReference type="GO" id="GO:0008270">
    <property type="term" value="F:zinc ion binding"/>
    <property type="evidence" value="ECO:0007669"/>
    <property type="project" value="UniProtKB-KW"/>
</dbReference>
<evidence type="ECO:0000313" key="13">
    <source>
        <dbReference type="EMBL" id="TKX26243.1"/>
    </source>
</evidence>
<dbReference type="EMBL" id="PTQR01000014">
    <property type="protein sequence ID" value="TKX26243.1"/>
    <property type="molecule type" value="Genomic_DNA"/>
</dbReference>
<dbReference type="GO" id="GO:0004843">
    <property type="term" value="F:cysteine-type deubiquitinase activity"/>
    <property type="evidence" value="ECO:0007669"/>
    <property type="project" value="InterPro"/>
</dbReference>
<dbReference type="SUPFAM" id="SSF54001">
    <property type="entry name" value="Cysteine proteinases"/>
    <property type="match status" value="1"/>
</dbReference>
<keyword evidence="6" id="KW-0862">Zinc</keyword>
<dbReference type="CDD" id="cd02669">
    <property type="entry name" value="Peptidase_C19M"/>
    <property type="match status" value="1"/>
</dbReference>
<evidence type="ECO:0000256" key="3">
    <source>
        <dbReference type="ARBA" id="ARBA00022723"/>
    </source>
</evidence>
<keyword evidence="13" id="KW-0378">Hydrolase</keyword>
<keyword evidence="2" id="KW-0507">mRNA processing</keyword>
<dbReference type="InterPro" id="IPR038765">
    <property type="entry name" value="Papain-like_cys_pep_sf"/>
</dbReference>
<evidence type="ECO:0000256" key="4">
    <source>
        <dbReference type="ARBA" id="ARBA00022728"/>
    </source>
</evidence>
<proteinExistence type="predicted"/>
<dbReference type="Gene3D" id="3.90.70.10">
    <property type="entry name" value="Cysteine proteinases"/>
    <property type="match status" value="1"/>
</dbReference>
<feature type="compositionally biased region" description="Polar residues" evidence="10">
    <location>
        <begin position="42"/>
        <end position="56"/>
    </location>
</feature>
<evidence type="ECO:0000256" key="9">
    <source>
        <dbReference type="PROSITE-ProRule" id="PRU00502"/>
    </source>
</evidence>
<evidence type="ECO:0000256" key="5">
    <source>
        <dbReference type="ARBA" id="ARBA00022771"/>
    </source>
</evidence>
<dbReference type="InterPro" id="IPR028889">
    <property type="entry name" value="USP"/>
</dbReference>
<dbReference type="PANTHER" id="PTHR21646:SF16">
    <property type="entry name" value="U4_U6.U5 TRI-SNRNP-ASSOCIATED PROTEIN 2"/>
    <property type="match status" value="1"/>
</dbReference>
<comment type="caution">
    <text evidence="13">The sequence shown here is derived from an EMBL/GenBank/DDBJ whole genome shotgun (WGS) entry which is preliminary data.</text>
</comment>
<accession>A0A4U7B4H0</accession>
<dbReference type="InterPro" id="IPR001607">
    <property type="entry name" value="Znf_UBP"/>
</dbReference>
<dbReference type="PANTHER" id="PTHR21646">
    <property type="entry name" value="UBIQUITIN CARBOXYL-TERMINAL HYDROLASE"/>
    <property type="match status" value="1"/>
</dbReference>
<dbReference type="PROSITE" id="PS50271">
    <property type="entry name" value="ZF_UBP"/>
    <property type="match status" value="1"/>
</dbReference>
<feature type="region of interest" description="Disordered" evidence="10">
    <location>
        <begin position="1"/>
        <end position="57"/>
    </location>
</feature>
<dbReference type="Pfam" id="PF02148">
    <property type="entry name" value="zf-UBP"/>
    <property type="match status" value="1"/>
</dbReference>
<dbReference type="Pfam" id="PF00443">
    <property type="entry name" value="UCH"/>
    <property type="match status" value="1"/>
</dbReference>
<keyword evidence="8" id="KW-0539">Nucleus</keyword>
<keyword evidence="7" id="KW-0508">mRNA splicing</keyword>
<evidence type="ECO:0000256" key="7">
    <source>
        <dbReference type="ARBA" id="ARBA00023187"/>
    </source>
</evidence>
<feature type="compositionally biased region" description="Basic and acidic residues" evidence="10">
    <location>
        <begin position="1"/>
        <end position="11"/>
    </location>
</feature>
<dbReference type="SUPFAM" id="SSF57850">
    <property type="entry name" value="RING/U-box"/>
    <property type="match status" value="1"/>
</dbReference>
<evidence type="ECO:0000313" key="14">
    <source>
        <dbReference type="Proteomes" id="UP000308133"/>
    </source>
</evidence>
<dbReference type="Proteomes" id="UP000308133">
    <property type="component" value="Unassembled WGS sequence"/>
</dbReference>